<evidence type="ECO:0000256" key="2">
    <source>
        <dbReference type="ARBA" id="ARBA00048244"/>
    </source>
</evidence>
<dbReference type="Proteomes" id="UP000549971">
    <property type="component" value="Unassembled WGS sequence"/>
</dbReference>
<dbReference type="SUPFAM" id="SSF109604">
    <property type="entry name" value="HD-domain/PDEase-like"/>
    <property type="match status" value="1"/>
</dbReference>
<comment type="catalytic activity">
    <reaction evidence="2">
        <text>GTP + ATP = guanosine 3'-diphosphate 5'-triphosphate + AMP</text>
        <dbReference type="Rhea" id="RHEA:22088"/>
        <dbReference type="ChEBI" id="CHEBI:30616"/>
        <dbReference type="ChEBI" id="CHEBI:37565"/>
        <dbReference type="ChEBI" id="CHEBI:142410"/>
        <dbReference type="ChEBI" id="CHEBI:456215"/>
        <dbReference type="EC" id="2.7.6.5"/>
    </reaction>
</comment>
<dbReference type="EMBL" id="JACHMY010000001">
    <property type="protein sequence ID" value="MBB5836139.1"/>
    <property type="molecule type" value="Genomic_DNA"/>
</dbReference>
<sequence length="790" mass="87951">MTSAVPDVVPHEPPRAPAPVRPVSSAPPPAAQPPRIAPARVRARLARLGGTRHPNRAPMLEPLFRVVRATHPKADLAMIERAYRTAEKHHTGQLRKSGDAYITHPLAVATILAELGMTAPTLCAALLHDTVEDTDYTIAELTKDFSEEIAMLVDGVTKLDKVKYGESAQAETIRKMVVAMAKDIRVLVIKLADRLHNMRTLGFLRQEKQERIARETLEIYAPLAHRLGMNTIKWELEDLSFSTLHPKVYDEIVRLVAERAPSRDEYLASVIDQVHEDLRAAKVKATVTGRPKHYYSIYQKMIVRGREFGDIYDLVGIRVLVESVRDCYAALGVLHARWNPVPGRFKDYIAMPKFNMYQSLHTTVIGPQGKPVELQIRSFSMHRRAEYGIAAHWKYKEDPNAPTPEMGAPAVADVSTPNEMPWVRQLVDWQRETSDPSEFLDSLRFEINNSEVYVFTPRGDVMSLPTGSSPVDFAYAVHTEVGHRCIGARVNGRLVPLESTLENGDVVEVFTSKAQGAGPSRDWLGFVKSPRARNKIKHWFSKERRDEAIEHGKDAIAKQLRKEGLPLQRLLSHETLTAVANSLRYPDVTGLYAAVGESHVSAQAVVRRLIETYGGEEGAAEDLAEGLRLPQTRERRKRAARGDAGVIVKGATDVLSKLARCCTPVPGDEIIGWVTRGAGVSVHRADCANVADLQTQPERIVEVEWAPTAQSVFLVAIQVEALDRARLLSDITRVLSDYHVNILSAALTTTRDRIAKSRFTFEMGDPTHLGHVLKAVRSVEGVFDVYRVTQ</sequence>
<dbReference type="GO" id="GO:0008728">
    <property type="term" value="F:GTP diphosphokinase activity"/>
    <property type="evidence" value="ECO:0007669"/>
    <property type="project" value="UniProtKB-EC"/>
</dbReference>
<keyword evidence="8" id="KW-0418">Kinase</keyword>
<feature type="domain" description="ACT" evidence="5">
    <location>
        <begin position="716"/>
        <end position="790"/>
    </location>
</feature>
<dbReference type="PANTHER" id="PTHR21262:SF31">
    <property type="entry name" value="GTP PYROPHOSPHOKINASE"/>
    <property type="match status" value="1"/>
</dbReference>
<dbReference type="InterPro" id="IPR004095">
    <property type="entry name" value="TGS"/>
</dbReference>
<dbReference type="CDD" id="cd04876">
    <property type="entry name" value="ACT_RelA-SpoT"/>
    <property type="match status" value="1"/>
</dbReference>
<protein>
    <submittedName>
        <fullName evidence="8">GTP pyrophosphokinase</fullName>
        <ecNumber evidence="8">2.7.6.5</ecNumber>
    </submittedName>
</protein>
<evidence type="ECO:0000256" key="1">
    <source>
        <dbReference type="ARBA" id="ARBA00004976"/>
    </source>
</evidence>
<organism evidence="8 9">
    <name type="scientific">Kribbella italica</name>
    <dbReference type="NCBI Taxonomy" id="1540520"/>
    <lineage>
        <taxon>Bacteria</taxon>
        <taxon>Bacillati</taxon>
        <taxon>Actinomycetota</taxon>
        <taxon>Actinomycetes</taxon>
        <taxon>Propionibacteriales</taxon>
        <taxon>Kribbellaceae</taxon>
        <taxon>Kribbella</taxon>
    </lineage>
</organism>
<dbReference type="Pfam" id="PF13291">
    <property type="entry name" value="ACT_4"/>
    <property type="match status" value="1"/>
</dbReference>
<dbReference type="Gene3D" id="1.10.3210.10">
    <property type="entry name" value="Hypothetical protein af1432"/>
    <property type="match status" value="1"/>
</dbReference>
<dbReference type="FunFam" id="1.10.3210.10:FF:000001">
    <property type="entry name" value="GTP pyrophosphokinase RelA"/>
    <property type="match status" value="1"/>
</dbReference>
<accession>A0A7W9J688</accession>
<dbReference type="InterPro" id="IPR007685">
    <property type="entry name" value="RelA_SpoT"/>
</dbReference>
<dbReference type="PANTHER" id="PTHR21262">
    <property type="entry name" value="GUANOSINE-3',5'-BIS DIPHOSPHATE 3'-PYROPHOSPHOHYDROLASE"/>
    <property type="match status" value="1"/>
</dbReference>
<evidence type="ECO:0000259" key="7">
    <source>
        <dbReference type="PROSITE" id="PS51880"/>
    </source>
</evidence>
<feature type="compositionally biased region" description="Pro residues" evidence="4">
    <location>
        <begin position="15"/>
        <end position="36"/>
    </location>
</feature>
<dbReference type="UniPathway" id="UPA00908">
    <property type="reaction ID" value="UER00884"/>
</dbReference>
<dbReference type="GO" id="GO:0005886">
    <property type="term" value="C:plasma membrane"/>
    <property type="evidence" value="ECO:0007669"/>
    <property type="project" value="TreeGrafter"/>
</dbReference>
<evidence type="ECO:0000259" key="5">
    <source>
        <dbReference type="PROSITE" id="PS51671"/>
    </source>
</evidence>
<dbReference type="NCBIfam" id="TIGR00691">
    <property type="entry name" value="spoT_relA"/>
    <property type="match status" value="1"/>
</dbReference>
<dbReference type="CDD" id="cd05399">
    <property type="entry name" value="NT_Rel-Spo_like"/>
    <property type="match status" value="1"/>
</dbReference>
<dbReference type="SMART" id="SM00954">
    <property type="entry name" value="RelA_SpoT"/>
    <property type="match status" value="1"/>
</dbReference>
<dbReference type="RefSeq" id="WP_420488719.1">
    <property type="nucleotide sequence ID" value="NZ_JACHMY010000001.1"/>
</dbReference>
<dbReference type="InterPro" id="IPR043519">
    <property type="entry name" value="NT_sf"/>
</dbReference>
<dbReference type="CDD" id="cd00077">
    <property type="entry name" value="HDc"/>
    <property type="match status" value="1"/>
</dbReference>
<dbReference type="InterPro" id="IPR004811">
    <property type="entry name" value="RelA/Spo_fam"/>
</dbReference>
<dbReference type="PROSITE" id="PS51671">
    <property type="entry name" value="ACT"/>
    <property type="match status" value="1"/>
</dbReference>
<feature type="domain" description="HD" evidence="6">
    <location>
        <begin position="101"/>
        <end position="198"/>
    </location>
</feature>
<dbReference type="AlphaFoldDB" id="A0A7W9J688"/>
<comment type="similarity">
    <text evidence="3">Belongs to the relA/spoT family.</text>
</comment>
<dbReference type="SUPFAM" id="SSF81271">
    <property type="entry name" value="TGS-like"/>
    <property type="match status" value="1"/>
</dbReference>
<gene>
    <name evidence="8" type="ORF">HDA39_002873</name>
</gene>
<dbReference type="SUPFAM" id="SSF81301">
    <property type="entry name" value="Nucleotidyltransferase"/>
    <property type="match status" value="1"/>
</dbReference>
<dbReference type="InterPro" id="IPR045865">
    <property type="entry name" value="ACT-like_dom_sf"/>
</dbReference>
<evidence type="ECO:0000256" key="3">
    <source>
        <dbReference type="RuleBase" id="RU003847"/>
    </source>
</evidence>
<evidence type="ECO:0000313" key="8">
    <source>
        <dbReference type="EMBL" id="MBB5836139.1"/>
    </source>
</evidence>
<keyword evidence="8" id="KW-0808">Transferase</keyword>
<proteinExistence type="inferred from homology"/>
<dbReference type="Pfam" id="PF19296">
    <property type="entry name" value="RelA_AH_RIS"/>
    <property type="match status" value="1"/>
</dbReference>
<reference evidence="8 9" key="1">
    <citation type="submission" date="2020-08" db="EMBL/GenBank/DDBJ databases">
        <title>Sequencing the genomes of 1000 actinobacteria strains.</title>
        <authorList>
            <person name="Klenk H.-P."/>
        </authorList>
    </citation>
    <scope>NUCLEOTIDE SEQUENCE [LARGE SCALE GENOMIC DNA]</scope>
    <source>
        <strain evidence="8 9">DSM 28967</strain>
    </source>
</reference>
<feature type="domain" description="TGS" evidence="7">
    <location>
        <begin position="450"/>
        <end position="511"/>
    </location>
</feature>
<keyword evidence="9" id="KW-1185">Reference proteome</keyword>
<dbReference type="InterPro" id="IPR006674">
    <property type="entry name" value="HD_domain"/>
</dbReference>
<dbReference type="InterPro" id="IPR012676">
    <property type="entry name" value="TGS-like"/>
</dbReference>
<dbReference type="InterPro" id="IPR045600">
    <property type="entry name" value="RelA/SpoT_AH_RIS"/>
</dbReference>
<dbReference type="EC" id="2.7.6.5" evidence="8"/>
<dbReference type="FunFam" id="3.30.460.10:FF:000001">
    <property type="entry name" value="GTP pyrophosphokinase RelA"/>
    <property type="match status" value="1"/>
</dbReference>
<comment type="pathway">
    <text evidence="1">Purine metabolism; ppGpp biosynthesis; ppGpp from GTP: step 1/2.</text>
</comment>
<dbReference type="Gene3D" id="3.30.460.10">
    <property type="entry name" value="Beta Polymerase, domain 2"/>
    <property type="match status" value="1"/>
</dbReference>
<dbReference type="SMART" id="SM00471">
    <property type="entry name" value="HDc"/>
    <property type="match status" value="1"/>
</dbReference>
<dbReference type="Pfam" id="PF13328">
    <property type="entry name" value="HD_4"/>
    <property type="match status" value="1"/>
</dbReference>
<dbReference type="InterPro" id="IPR002912">
    <property type="entry name" value="ACT_dom"/>
</dbReference>
<dbReference type="GO" id="GO:0015970">
    <property type="term" value="P:guanosine tetraphosphate biosynthetic process"/>
    <property type="evidence" value="ECO:0007669"/>
    <property type="project" value="UniProtKB-UniPathway"/>
</dbReference>
<dbReference type="CDD" id="cd01668">
    <property type="entry name" value="TGS_RSH"/>
    <property type="match status" value="1"/>
</dbReference>
<dbReference type="PROSITE" id="PS51880">
    <property type="entry name" value="TGS"/>
    <property type="match status" value="1"/>
</dbReference>
<dbReference type="PROSITE" id="PS51831">
    <property type="entry name" value="HD"/>
    <property type="match status" value="1"/>
</dbReference>
<dbReference type="FunFam" id="3.10.20.30:FF:000002">
    <property type="entry name" value="GTP pyrophosphokinase (RelA/SpoT)"/>
    <property type="match status" value="1"/>
</dbReference>
<dbReference type="InterPro" id="IPR003607">
    <property type="entry name" value="HD/PDEase_dom"/>
</dbReference>
<evidence type="ECO:0000313" key="9">
    <source>
        <dbReference type="Proteomes" id="UP000549971"/>
    </source>
</evidence>
<dbReference type="Pfam" id="PF04607">
    <property type="entry name" value="RelA_SpoT"/>
    <property type="match status" value="1"/>
</dbReference>
<comment type="function">
    <text evidence="3">In eubacteria ppGpp (guanosine 3'-diphosphate 5'-diphosphate) is a mediator of the stringent response that coordinates a variety of cellular activities in response to changes in nutritional abundance.</text>
</comment>
<dbReference type="Gene3D" id="3.10.20.30">
    <property type="match status" value="1"/>
</dbReference>
<evidence type="ECO:0000256" key="4">
    <source>
        <dbReference type="SAM" id="MobiDB-lite"/>
    </source>
</evidence>
<name>A0A7W9J688_9ACTN</name>
<dbReference type="GO" id="GO:0016301">
    <property type="term" value="F:kinase activity"/>
    <property type="evidence" value="ECO:0007669"/>
    <property type="project" value="UniProtKB-KW"/>
</dbReference>
<dbReference type="InterPro" id="IPR012675">
    <property type="entry name" value="Beta-grasp_dom_sf"/>
</dbReference>
<feature type="region of interest" description="Disordered" evidence="4">
    <location>
        <begin position="1"/>
        <end position="36"/>
    </location>
</feature>
<evidence type="ECO:0000259" key="6">
    <source>
        <dbReference type="PROSITE" id="PS51831"/>
    </source>
</evidence>
<comment type="caution">
    <text evidence="8">The sequence shown here is derived from an EMBL/GenBank/DDBJ whole genome shotgun (WGS) entry which is preliminary data.</text>
</comment>
<dbReference type="SUPFAM" id="SSF55021">
    <property type="entry name" value="ACT-like"/>
    <property type="match status" value="1"/>
</dbReference>
<dbReference type="Pfam" id="PF02824">
    <property type="entry name" value="TGS"/>
    <property type="match status" value="1"/>
</dbReference>
<dbReference type="Gene3D" id="3.30.70.260">
    <property type="match status" value="1"/>
</dbReference>
<dbReference type="InterPro" id="IPR033655">
    <property type="entry name" value="TGS_RelA/SpoT"/>
</dbReference>